<dbReference type="Gene3D" id="1.10.260.40">
    <property type="entry name" value="lambda repressor-like DNA-binding domains"/>
    <property type="match status" value="1"/>
</dbReference>
<dbReference type="InterPro" id="IPR010982">
    <property type="entry name" value="Lambda_DNA-bd_dom_sf"/>
</dbReference>
<dbReference type="InterPro" id="IPR039060">
    <property type="entry name" value="Antitox_HigA"/>
</dbReference>
<dbReference type="GO" id="GO:0001046">
    <property type="term" value="F:core promoter sequence-specific DNA binding"/>
    <property type="evidence" value="ECO:0007669"/>
    <property type="project" value="TreeGrafter"/>
</dbReference>
<dbReference type="SMART" id="SM00530">
    <property type="entry name" value="HTH_XRE"/>
    <property type="match status" value="1"/>
</dbReference>
<feature type="domain" description="HTH cro/C1-type" evidence="1">
    <location>
        <begin position="88"/>
        <end position="140"/>
    </location>
</feature>
<dbReference type="PANTHER" id="PTHR40455">
    <property type="entry name" value="ANTITOXIN HIGA"/>
    <property type="match status" value="1"/>
</dbReference>
<dbReference type="EMBL" id="JABZEO010000012">
    <property type="protein sequence ID" value="NVZ10761.1"/>
    <property type="molecule type" value="Genomic_DNA"/>
</dbReference>
<name>A0A850RMS2_9GAMM</name>
<keyword evidence="3" id="KW-1185">Reference proteome</keyword>
<gene>
    <name evidence="2" type="ORF">HW932_15965</name>
</gene>
<dbReference type="RefSeq" id="WP_176977495.1">
    <property type="nucleotide sequence ID" value="NZ_JABZEO010000012.1"/>
</dbReference>
<evidence type="ECO:0000259" key="1">
    <source>
        <dbReference type="PROSITE" id="PS50943"/>
    </source>
</evidence>
<dbReference type="Proteomes" id="UP000592294">
    <property type="component" value="Unassembled WGS sequence"/>
</dbReference>
<accession>A0A850RMS2</accession>
<reference evidence="2 3" key="1">
    <citation type="submission" date="2020-06" db="EMBL/GenBank/DDBJ databases">
        <title>Whole-genome sequence of Allochromatium humboldtianum DSM 21881, type strain.</title>
        <authorList>
            <person name="Kyndt J.A."/>
            <person name="Meyer T.E."/>
        </authorList>
    </citation>
    <scope>NUCLEOTIDE SEQUENCE [LARGE SCALE GENOMIC DNA]</scope>
    <source>
        <strain evidence="2 3">DSM 21881</strain>
    </source>
</reference>
<evidence type="ECO:0000313" key="3">
    <source>
        <dbReference type="Proteomes" id="UP000592294"/>
    </source>
</evidence>
<dbReference type="Pfam" id="PF01381">
    <property type="entry name" value="HTH_3"/>
    <property type="match status" value="1"/>
</dbReference>
<organism evidence="2 3">
    <name type="scientific">Allochromatium humboldtianum</name>
    <dbReference type="NCBI Taxonomy" id="504901"/>
    <lineage>
        <taxon>Bacteria</taxon>
        <taxon>Pseudomonadati</taxon>
        <taxon>Pseudomonadota</taxon>
        <taxon>Gammaproteobacteria</taxon>
        <taxon>Chromatiales</taxon>
        <taxon>Chromatiaceae</taxon>
        <taxon>Allochromatium</taxon>
    </lineage>
</organism>
<dbReference type="InterPro" id="IPR001387">
    <property type="entry name" value="Cro/C1-type_HTH"/>
</dbReference>
<comment type="caution">
    <text evidence="2">The sequence shown here is derived from an EMBL/GenBank/DDBJ whole genome shotgun (WGS) entry which is preliminary data.</text>
</comment>
<proteinExistence type="predicted"/>
<dbReference type="PANTHER" id="PTHR40455:SF1">
    <property type="entry name" value="ANTITOXIN HIGA"/>
    <property type="match status" value="1"/>
</dbReference>
<dbReference type="AlphaFoldDB" id="A0A850RMS2"/>
<dbReference type="GO" id="GO:0006355">
    <property type="term" value="P:regulation of DNA-templated transcription"/>
    <property type="evidence" value="ECO:0007669"/>
    <property type="project" value="InterPro"/>
</dbReference>
<evidence type="ECO:0000313" key="2">
    <source>
        <dbReference type="EMBL" id="NVZ10761.1"/>
    </source>
</evidence>
<protein>
    <submittedName>
        <fullName evidence="2">Helix-turn-helix domain-containing protein</fullName>
    </submittedName>
</protein>
<dbReference type="PROSITE" id="PS50943">
    <property type="entry name" value="HTH_CROC1"/>
    <property type="match status" value="1"/>
</dbReference>
<dbReference type="SUPFAM" id="SSF47413">
    <property type="entry name" value="lambda repressor-like DNA-binding domains"/>
    <property type="match status" value="1"/>
</dbReference>
<dbReference type="CDD" id="cd00093">
    <property type="entry name" value="HTH_XRE"/>
    <property type="match status" value="1"/>
</dbReference>
<sequence length="141" mass="15783">MALAHKTVPEPQAILRAWIPFKNVVGVTSIHSEEDYIQARATIEVLLDEIGDNEHHPLADVLDYLADQVAAYEDVHTPIQESEPKEVLRFLMDQHGLKQEDLADCAPQSRISDILSGRRGISKEIAKKLAKRFNVSASVFL</sequence>